<gene>
    <name evidence="7" type="ORF">QO231_20290</name>
</gene>
<dbReference type="InterPro" id="IPR006664">
    <property type="entry name" value="OMP_bac"/>
</dbReference>
<dbReference type="CDD" id="cd07185">
    <property type="entry name" value="OmpA_C-like"/>
    <property type="match status" value="1"/>
</dbReference>
<feature type="domain" description="OmpA-like" evidence="6">
    <location>
        <begin position="76"/>
        <end position="190"/>
    </location>
</feature>
<protein>
    <submittedName>
        <fullName evidence="7">OmpA family protein</fullName>
    </submittedName>
</protein>
<keyword evidence="8" id="KW-1185">Reference proteome</keyword>
<dbReference type="Pfam" id="PF00691">
    <property type="entry name" value="OmpA"/>
    <property type="match status" value="1"/>
</dbReference>
<evidence type="ECO:0000313" key="8">
    <source>
        <dbReference type="Proteomes" id="UP001255416"/>
    </source>
</evidence>
<dbReference type="SUPFAM" id="SSF103088">
    <property type="entry name" value="OmpA-like"/>
    <property type="match status" value="1"/>
</dbReference>
<evidence type="ECO:0000256" key="4">
    <source>
        <dbReference type="PROSITE-ProRule" id="PRU00473"/>
    </source>
</evidence>
<evidence type="ECO:0000256" key="3">
    <source>
        <dbReference type="ARBA" id="ARBA00023237"/>
    </source>
</evidence>
<dbReference type="InterPro" id="IPR050330">
    <property type="entry name" value="Bact_OuterMem_StrucFunc"/>
</dbReference>
<evidence type="ECO:0000256" key="2">
    <source>
        <dbReference type="ARBA" id="ARBA00023136"/>
    </source>
</evidence>
<dbReference type="InterPro" id="IPR006665">
    <property type="entry name" value="OmpA-like"/>
</dbReference>
<dbReference type="PANTHER" id="PTHR30329">
    <property type="entry name" value="STATOR ELEMENT OF FLAGELLAR MOTOR COMPLEX"/>
    <property type="match status" value="1"/>
</dbReference>
<dbReference type="PRINTS" id="PR01021">
    <property type="entry name" value="OMPADOMAIN"/>
</dbReference>
<feature type="chain" id="PRO_5046275002" evidence="5">
    <location>
        <begin position="27"/>
        <end position="190"/>
    </location>
</feature>
<dbReference type="Proteomes" id="UP001255416">
    <property type="component" value="Unassembled WGS sequence"/>
</dbReference>
<dbReference type="RefSeq" id="WP_316780740.1">
    <property type="nucleotide sequence ID" value="NZ_JASMWN010000020.1"/>
</dbReference>
<organism evidence="7 8">
    <name type="scientific">Sedimentitalea todarodis</name>
    <dbReference type="NCBI Taxonomy" id="1631240"/>
    <lineage>
        <taxon>Bacteria</taxon>
        <taxon>Pseudomonadati</taxon>
        <taxon>Pseudomonadota</taxon>
        <taxon>Alphaproteobacteria</taxon>
        <taxon>Rhodobacterales</taxon>
        <taxon>Paracoccaceae</taxon>
        <taxon>Sedimentitalea</taxon>
    </lineage>
</organism>
<dbReference type="EMBL" id="JASMWN010000020">
    <property type="protein sequence ID" value="MDU9006177.1"/>
    <property type="molecule type" value="Genomic_DNA"/>
</dbReference>
<keyword evidence="5" id="KW-0732">Signal</keyword>
<comment type="caution">
    <text evidence="7">The sequence shown here is derived from an EMBL/GenBank/DDBJ whole genome shotgun (WGS) entry which is preliminary data.</text>
</comment>
<dbReference type="InterPro" id="IPR036737">
    <property type="entry name" value="OmpA-like_sf"/>
</dbReference>
<proteinExistence type="predicted"/>
<accession>A0ABU3VJ27</accession>
<dbReference type="PANTHER" id="PTHR30329:SF21">
    <property type="entry name" value="LIPOPROTEIN YIAD-RELATED"/>
    <property type="match status" value="1"/>
</dbReference>
<keyword evidence="3" id="KW-0998">Cell outer membrane</keyword>
<keyword evidence="2 4" id="KW-0472">Membrane</keyword>
<evidence type="ECO:0000313" key="7">
    <source>
        <dbReference type="EMBL" id="MDU9006177.1"/>
    </source>
</evidence>
<dbReference type="PROSITE" id="PS51123">
    <property type="entry name" value="OMPA_2"/>
    <property type="match status" value="1"/>
</dbReference>
<feature type="signal peptide" evidence="5">
    <location>
        <begin position="1"/>
        <end position="26"/>
    </location>
</feature>
<dbReference type="Gene3D" id="3.30.1330.60">
    <property type="entry name" value="OmpA-like domain"/>
    <property type="match status" value="1"/>
</dbReference>
<name>A0ABU3VJ27_9RHOB</name>
<evidence type="ECO:0000256" key="1">
    <source>
        <dbReference type="ARBA" id="ARBA00004442"/>
    </source>
</evidence>
<sequence>MVCFSKVFAVTLALGVGFALPNATFAQSSGEMSAEEIADAFKKQKTRGLVIVPSAQQSDSVEATTVAPAAAKEYSAVDRDDQVNVQIAFDFDSAALRDDQKPKLVTLCQVMKSVDVSVYQIVGHTDSSGTAAYNERLSLLRAQEVKRHLVDDCGLAENRIEAIGMGESAPYDAANPRADVNRRVEFQALG</sequence>
<reference evidence="8" key="1">
    <citation type="submission" date="2023-05" db="EMBL/GenBank/DDBJ databases">
        <title>Sedimentitalea sp. nov. JM2-8.</title>
        <authorList>
            <person name="Huang J."/>
        </authorList>
    </citation>
    <scope>NUCLEOTIDE SEQUENCE [LARGE SCALE GENOMIC DNA]</scope>
    <source>
        <strain evidence="8">KHS03</strain>
    </source>
</reference>
<evidence type="ECO:0000256" key="5">
    <source>
        <dbReference type="SAM" id="SignalP"/>
    </source>
</evidence>
<evidence type="ECO:0000259" key="6">
    <source>
        <dbReference type="PROSITE" id="PS51123"/>
    </source>
</evidence>
<comment type="subcellular location">
    <subcellularLocation>
        <location evidence="1">Cell outer membrane</location>
    </subcellularLocation>
</comment>